<sequence length="332" mass="35487">MAFTRREFNKLSAVTGLAAATGLSLKPEDAQALNASLASLLVIDPLTLSYMIYGPCCWWCHDKLIVSHYQPVALCEVIKGGGDSAMGQPIGGPLSVGTDNNDYTSMHVRLWELPAWAIDTAMAYQSCKLCGVDKAKTTNSTLTGMLDVCGAASNILQSKALSAFNSALPACFPKLLYDTEFDPTWNTGCRDVGIASALGMVACNNPVTAEVSSIFGAEVCIGTNWGPLYPRQMASHNDNASIAAGIAAYRAIHVSGFAVGSFPFNASLSVGKLQQTSPGVTVGFEAGSLLLDTQMRLYPVSLEEIYTFVWWVPVVCCKSYKEIMGFCRPQVC</sequence>
<dbReference type="RefSeq" id="WP_247285569.1">
    <property type="nucleotide sequence ID" value="NZ_JAKNRW010000001.1"/>
</dbReference>
<keyword evidence="2" id="KW-1185">Reference proteome</keyword>
<comment type="caution">
    <text evidence="1">The sequence shown here is derived from an EMBL/GenBank/DDBJ whole genome shotgun (WGS) entry which is preliminary data.</text>
</comment>
<name>A0ABT0ET44_9PSED</name>
<organism evidence="1 2">
    <name type="scientific">Pseudomonas violetae</name>
    <dbReference type="NCBI Taxonomy" id="2915813"/>
    <lineage>
        <taxon>Bacteria</taxon>
        <taxon>Pseudomonadati</taxon>
        <taxon>Pseudomonadota</taxon>
        <taxon>Gammaproteobacteria</taxon>
        <taxon>Pseudomonadales</taxon>
        <taxon>Pseudomonadaceae</taxon>
        <taxon>Pseudomonas</taxon>
    </lineage>
</organism>
<evidence type="ECO:0000313" key="1">
    <source>
        <dbReference type="EMBL" id="MCK1788667.1"/>
    </source>
</evidence>
<dbReference type="Proteomes" id="UP001299876">
    <property type="component" value="Unassembled WGS sequence"/>
</dbReference>
<proteinExistence type="predicted"/>
<protein>
    <recommendedName>
        <fullName evidence="3">TraU protein</fullName>
    </recommendedName>
</protein>
<accession>A0ABT0ET44</accession>
<dbReference type="PROSITE" id="PS51318">
    <property type="entry name" value="TAT"/>
    <property type="match status" value="1"/>
</dbReference>
<dbReference type="InterPro" id="IPR006311">
    <property type="entry name" value="TAT_signal"/>
</dbReference>
<gene>
    <name evidence="1" type="ORF">L9059_00370</name>
</gene>
<evidence type="ECO:0000313" key="2">
    <source>
        <dbReference type="Proteomes" id="UP001299876"/>
    </source>
</evidence>
<dbReference type="EMBL" id="JAKNRW010000001">
    <property type="protein sequence ID" value="MCK1788667.1"/>
    <property type="molecule type" value="Genomic_DNA"/>
</dbReference>
<reference evidence="1 2" key="1">
    <citation type="submission" date="2022-02" db="EMBL/GenBank/DDBJ databases">
        <title>Comparative genomics of the first Antarctic Pseudomonas spp. capable of biotransforming 2,4,6-Trinitrotoluene.</title>
        <authorList>
            <person name="Cabrera M.A."/>
            <person name="Marquez S.L."/>
            <person name="Perez-Donoso J.M."/>
        </authorList>
    </citation>
    <scope>NUCLEOTIDE SEQUENCE [LARGE SCALE GENOMIC DNA]</scope>
    <source>
        <strain evidence="1 2">TNT19</strain>
    </source>
</reference>
<evidence type="ECO:0008006" key="3">
    <source>
        <dbReference type="Google" id="ProtNLM"/>
    </source>
</evidence>